<dbReference type="Pfam" id="PF00107">
    <property type="entry name" value="ADH_zinc_N"/>
    <property type="match status" value="1"/>
</dbReference>
<dbReference type="PANTHER" id="PTHR43350">
    <property type="entry name" value="NAD-DEPENDENT ALCOHOL DEHYDROGENASE"/>
    <property type="match status" value="1"/>
</dbReference>
<organism evidence="7 8">
    <name type="scientific">Arabis alpina</name>
    <name type="common">Alpine rock-cress</name>
    <dbReference type="NCBI Taxonomy" id="50452"/>
    <lineage>
        <taxon>Eukaryota</taxon>
        <taxon>Viridiplantae</taxon>
        <taxon>Streptophyta</taxon>
        <taxon>Embryophyta</taxon>
        <taxon>Tracheophyta</taxon>
        <taxon>Spermatophyta</taxon>
        <taxon>Magnoliopsida</taxon>
        <taxon>eudicotyledons</taxon>
        <taxon>Gunneridae</taxon>
        <taxon>Pentapetalae</taxon>
        <taxon>rosids</taxon>
        <taxon>malvids</taxon>
        <taxon>Brassicales</taxon>
        <taxon>Brassicaceae</taxon>
        <taxon>Arabideae</taxon>
        <taxon>Arabis</taxon>
    </lineage>
</organism>
<comment type="similarity">
    <text evidence="2">Belongs to the zinc-containing alcohol dehydrogenase family.</text>
</comment>
<dbReference type="Gramene" id="KFK23875">
    <property type="protein sequence ID" value="KFK23875"/>
    <property type="gene ID" value="AALP_AAs45025U000100"/>
</dbReference>
<name>A0A087G1X3_ARAAL</name>
<keyword evidence="8" id="KW-1185">Reference proteome</keyword>
<gene>
    <name evidence="7" type="ORF">AALP_AAs45025U000100</name>
</gene>
<keyword evidence="3" id="KW-0479">Metal-binding</keyword>
<feature type="domain" description="Alcohol dehydrogenase-like C-terminal" evidence="6">
    <location>
        <begin position="1"/>
        <end position="80"/>
    </location>
</feature>
<protein>
    <recommendedName>
        <fullName evidence="6">Alcohol dehydrogenase-like C-terminal domain-containing protein</fullName>
    </recommendedName>
</protein>
<evidence type="ECO:0000256" key="4">
    <source>
        <dbReference type="ARBA" id="ARBA00022833"/>
    </source>
</evidence>
<dbReference type="OrthoDB" id="7482721at2759"/>
<reference evidence="8" key="1">
    <citation type="journal article" date="2015" name="Nat. Plants">
        <title>Genome expansion of Arabis alpina linked with retrotransposition and reduced symmetric DNA methylation.</title>
        <authorList>
            <person name="Willing E.M."/>
            <person name="Rawat V."/>
            <person name="Mandakova T."/>
            <person name="Maumus F."/>
            <person name="James G.V."/>
            <person name="Nordstroem K.J."/>
            <person name="Becker C."/>
            <person name="Warthmann N."/>
            <person name="Chica C."/>
            <person name="Szarzynska B."/>
            <person name="Zytnicki M."/>
            <person name="Albani M.C."/>
            <person name="Kiefer C."/>
            <person name="Bergonzi S."/>
            <person name="Castaings L."/>
            <person name="Mateos J.L."/>
            <person name="Berns M.C."/>
            <person name="Bujdoso N."/>
            <person name="Piofczyk T."/>
            <person name="de Lorenzo L."/>
            <person name="Barrero-Sicilia C."/>
            <person name="Mateos I."/>
            <person name="Piednoel M."/>
            <person name="Hagmann J."/>
            <person name="Chen-Min-Tao R."/>
            <person name="Iglesias-Fernandez R."/>
            <person name="Schuster S.C."/>
            <person name="Alonso-Blanco C."/>
            <person name="Roudier F."/>
            <person name="Carbonero P."/>
            <person name="Paz-Ares J."/>
            <person name="Davis S.J."/>
            <person name="Pecinka A."/>
            <person name="Quesneville H."/>
            <person name="Colot V."/>
            <person name="Lysak M.A."/>
            <person name="Weigel D."/>
            <person name="Coupland G."/>
            <person name="Schneeberger K."/>
        </authorList>
    </citation>
    <scope>NUCLEOTIDE SEQUENCE [LARGE SCALE GENOMIC DNA]</scope>
    <source>
        <strain evidence="8">cv. Pajares</strain>
    </source>
</reference>
<dbReference type="InterPro" id="IPR036291">
    <property type="entry name" value="NAD(P)-bd_dom_sf"/>
</dbReference>
<dbReference type="GO" id="GO:0046872">
    <property type="term" value="F:metal ion binding"/>
    <property type="evidence" value="ECO:0007669"/>
    <property type="project" value="UniProtKB-KW"/>
</dbReference>
<dbReference type="PANTHER" id="PTHR43350:SF2">
    <property type="entry name" value="GROES-LIKE ZINC-BINDING ALCOHOL DEHYDROGENASE FAMILY PROTEIN"/>
    <property type="match status" value="1"/>
</dbReference>
<dbReference type="AlphaFoldDB" id="A0A087G1X3"/>
<evidence type="ECO:0000313" key="8">
    <source>
        <dbReference type="Proteomes" id="UP000029120"/>
    </source>
</evidence>
<comment type="cofactor">
    <cofactor evidence="1">
        <name>Zn(2+)</name>
        <dbReference type="ChEBI" id="CHEBI:29105"/>
    </cofactor>
</comment>
<evidence type="ECO:0000256" key="2">
    <source>
        <dbReference type="ARBA" id="ARBA00008072"/>
    </source>
</evidence>
<evidence type="ECO:0000259" key="6">
    <source>
        <dbReference type="Pfam" id="PF00107"/>
    </source>
</evidence>
<evidence type="ECO:0000313" key="7">
    <source>
        <dbReference type="EMBL" id="KFK23875.1"/>
    </source>
</evidence>
<dbReference type="Gene3D" id="3.40.50.720">
    <property type="entry name" value="NAD(P)-binding Rossmann-like Domain"/>
    <property type="match status" value="1"/>
</dbReference>
<dbReference type="SUPFAM" id="SSF51735">
    <property type="entry name" value="NAD(P)-binding Rossmann-fold domains"/>
    <property type="match status" value="1"/>
</dbReference>
<keyword evidence="4" id="KW-0862">Zinc</keyword>
<dbReference type="Proteomes" id="UP000029120">
    <property type="component" value="Unassembled WGS sequence"/>
</dbReference>
<proteinExistence type="inferred from homology"/>
<accession>A0A087G1X3</accession>
<dbReference type="GO" id="GO:0016491">
    <property type="term" value="F:oxidoreductase activity"/>
    <property type="evidence" value="ECO:0007669"/>
    <property type="project" value="UniProtKB-KW"/>
</dbReference>
<sequence length="92" mass="9974">KAKTLGATHIVNAAKEDVVDRIREITGGMGVDVVVEALGRPQTFMQCTLSVKDGGKDVMIGLSQASSIGEIDINRLVRFRVYLNFLSTIKPL</sequence>
<evidence type="ECO:0000256" key="5">
    <source>
        <dbReference type="ARBA" id="ARBA00023002"/>
    </source>
</evidence>
<feature type="non-terminal residue" evidence="7">
    <location>
        <position position="1"/>
    </location>
</feature>
<evidence type="ECO:0000256" key="1">
    <source>
        <dbReference type="ARBA" id="ARBA00001947"/>
    </source>
</evidence>
<dbReference type="InterPro" id="IPR013149">
    <property type="entry name" value="ADH-like_C"/>
</dbReference>
<dbReference type="EMBL" id="KL974299">
    <property type="protein sequence ID" value="KFK23875.1"/>
    <property type="molecule type" value="Genomic_DNA"/>
</dbReference>
<dbReference type="eggNOG" id="KOG0022">
    <property type="taxonomic scope" value="Eukaryota"/>
</dbReference>
<keyword evidence="5" id="KW-0560">Oxidoreductase</keyword>
<evidence type="ECO:0000256" key="3">
    <source>
        <dbReference type="ARBA" id="ARBA00022723"/>
    </source>
</evidence>